<comment type="caution">
    <text evidence="1">The sequence shown here is derived from an EMBL/GenBank/DDBJ whole genome shotgun (WGS) entry which is preliminary data.</text>
</comment>
<name>A0AAV0L5W8_9ROSI</name>
<evidence type="ECO:0000313" key="1">
    <source>
        <dbReference type="EMBL" id="CAI0428443.1"/>
    </source>
</evidence>
<organism evidence="1 2">
    <name type="scientific">Linum tenue</name>
    <dbReference type="NCBI Taxonomy" id="586396"/>
    <lineage>
        <taxon>Eukaryota</taxon>
        <taxon>Viridiplantae</taxon>
        <taxon>Streptophyta</taxon>
        <taxon>Embryophyta</taxon>
        <taxon>Tracheophyta</taxon>
        <taxon>Spermatophyta</taxon>
        <taxon>Magnoliopsida</taxon>
        <taxon>eudicotyledons</taxon>
        <taxon>Gunneridae</taxon>
        <taxon>Pentapetalae</taxon>
        <taxon>rosids</taxon>
        <taxon>fabids</taxon>
        <taxon>Malpighiales</taxon>
        <taxon>Linaceae</taxon>
        <taxon>Linum</taxon>
    </lineage>
</organism>
<reference evidence="1" key="1">
    <citation type="submission" date="2022-08" db="EMBL/GenBank/DDBJ databases">
        <authorList>
            <person name="Gutierrez-Valencia J."/>
        </authorList>
    </citation>
    <scope>NUCLEOTIDE SEQUENCE</scope>
</reference>
<evidence type="ECO:0000313" key="2">
    <source>
        <dbReference type="Proteomes" id="UP001154282"/>
    </source>
</evidence>
<keyword evidence="2" id="KW-1185">Reference proteome</keyword>
<protein>
    <submittedName>
        <fullName evidence="1">Uncharacterized protein</fullName>
    </submittedName>
</protein>
<accession>A0AAV0L5W8</accession>
<proteinExistence type="predicted"/>
<sequence>MAMITNGEEKGEWRRGSWRRWRRSMRGGGEERRAKAARKRRTKPRWVFIFYFC</sequence>
<dbReference type="EMBL" id="CAMGYJ010000006">
    <property type="protein sequence ID" value="CAI0428443.1"/>
    <property type="molecule type" value="Genomic_DNA"/>
</dbReference>
<gene>
    <name evidence="1" type="ORF">LITE_LOCUS21640</name>
</gene>
<dbReference type="AlphaFoldDB" id="A0AAV0L5W8"/>
<feature type="non-terminal residue" evidence="1">
    <location>
        <position position="53"/>
    </location>
</feature>
<dbReference type="Proteomes" id="UP001154282">
    <property type="component" value="Unassembled WGS sequence"/>
</dbReference>